<keyword evidence="8" id="KW-1185">Reference proteome</keyword>
<dbReference type="SUPFAM" id="SSF141322">
    <property type="entry name" value="NfeD domain-like"/>
    <property type="match status" value="1"/>
</dbReference>
<feature type="transmembrane region" description="Helical" evidence="5">
    <location>
        <begin position="57"/>
        <end position="83"/>
    </location>
</feature>
<dbReference type="STRING" id="1410383.TGUWTKB_6540"/>
<evidence type="ECO:0000259" key="6">
    <source>
        <dbReference type="Pfam" id="PF01957"/>
    </source>
</evidence>
<dbReference type="EMBL" id="AP014521">
    <property type="protein sequence ID" value="BAP58873.1"/>
    <property type="molecule type" value="Genomic_DNA"/>
</dbReference>
<dbReference type="InterPro" id="IPR002810">
    <property type="entry name" value="NfeD-like_C"/>
</dbReference>
<dbReference type="InterPro" id="IPR052165">
    <property type="entry name" value="Membrane_assoc_protease"/>
</dbReference>
<protein>
    <recommendedName>
        <fullName evidence="6">NfeD-like C-terminal domain-containing protein</fullName>
    </recommendedName>
</protein>
<evidence type="ECO:0000256" key="5">
    <source>
        <dbReference type="SAM" id="Phobius"/>
    </source>
</evidence>
<proteinExistence type="predicted"/>
<name>A0A090AKA4_9ENTR</name>
<organism evidence="7 8">
    <name type="scientific">Candidatus Tachikawaea gelatinosa</name>
    <dbReference type="NCBI Taxonomy" id="1410383"/>
    <lineage>
        <taxon>Bacteria</taxon>
        <taxon>Pseudomonadati</taxon>
        <taxon>Pseudomonadota</taxon>
        <taxon>Gammaproteobacteria</taxon>
        <taxon>Enterobacterales</taxon>
        <taxon>Enterobacteriaceae</taxon>
        <taxon>Candidatus Tachikawaea</taxon>
    </lineage>
</organism>
<dbReference type="InterPro" id="IPR012340">
    <property type="entry name" value="NA-bd_OB-fold"/>
</dbReference>
<keyword evidence="3 5" id="KW-1133">Transmembrane helix</keyword>
<dbReference type="PANTHER" id="PTHR33507:SF3">
    <property type="entry name" value="INNER MEMBRANE PROTEIN YBBJ"/>
    <property type="match status" value="1"/>
</dbReference>
<keyword evidence="4 5" id="KW-0472">Membrane</keyword>
<dbReference type="Proteomes" id="UP000031627">
    <property type="component" value="Chromosome"/>
</dbReference>
<accession>A0A090AKA4</accession>
<feature type="transmembrane region" description="Helical" evidence="5">
    <location>
        <begin position="32"/>
        <end position="51"/>
    </location>
</feature>
<dbReference type="OrthoDB" id="6402862at2"/>
<evidence type="ECO:0000256" key="2">
    <source>
        <dbReference type="ARBA" id="ARBA00022692"/>
    </source>
</evidence>
<dbReference type="Gene3D" id="2.40.50.140">
    <property type="entry name" value="Nucleic acid-binding proteins"/>
    <property type="match status" value="1"/>
</dbReference>
<dbReference type="RefSeq" id="WP_052459583.1">
    <property type="nucleotide sequence ID" value="NZ_AP014521.1"/>
</dbReference>
<dbReference type="HOGENOM" id="CLU_116732_4_0_6"/>
<keyword evidence="2 5" id="KW-0812">Transmembrane</keyword>
<dbReference type="KEGG" id="sbw:TGUWTKB_6540"/>
<reference evidence="7 8" key="2">
    <citation type="journal article" date="2014" name="Curr. Biol.">
        <title>Symbiont-Supplemented Maternal Investment Underpinning Host's Ecological Adaptation.</title>
        <authorList>
            <person name="Kaiwa N."/>
            <person name="Hosokawa T."/>
            <person name="Nikoh N."/>
            <person name="Tanahashi M."/>
            <person name="Moriyama M."/>
            <person name="Meng X.Y."/>
            <person name="Maeda T."/>
            <person name="Yamaguchi K."/>
            <person name="Shigenobu S."/>
            <person name="Ito M."/>
            <person name="Fukatsu T."/>
        </authorList>
    </citation>
    <scope>NUCLEOTIDE SEQUENCE [LARGE SCALE GENOMIC DNA]</scope>
    <source>
        <strain evidence="7 8">UwTKB</strain>
    </source>
</reference>
<evidence type="ECO:0000313" key="8">
    <source>
        <dbReference type="Proteomes" id="UP000031627"/>
    </source>
</evidence>
<feature type="domain" description="NfeD-like C-terminal" evidence="6">
    <location>
        <begin position="95"/>
        <end position="149"/>
    </location>
</feature>
<dbReference type="AlphaFoldDB" id="A0A090AKA4"/>
<dbReference type="Pfam" id="PF01957">
    <property type="entry name" value="NfeD"/>
    <property type="match status" value="1"/>
</dbReference>
<evidence type="ECO:0000256" key="4">
    <source>
        <dbReference type="ARBA" id="ARBA00023136"/>
    </source>
</evidence>
<reference evidence="8" key="1">
    <citation type="submission" date="2013-11" db="EMBL/GenBank/DDBJ databases">
        <title>Symbiont-containing voluminous jelly as an extraordinary maternal gift for overwintering insect nymphs.</title>
        <authorList>
            <person name="Kaiwa N."/>
            <person name="Hosokawa T."/>
            <person name="Nikoh N."/>
            <person name="Meng X.Y."/>
            <person name="Tanahashi M."/>
            <person name="Moriyama M."/>
            <person name="Maeda T."/>
            <person name="Yamaguchi K."/>
            <person name="Shigenobu S."/>
            <person name="Ito M."/>
            <person name="Fukatsu T."/>
        </authorList>
    </citation>
    <scope>NUCLEOTIDE SEQUENCE [LARGE SCALE GENOMIC DNA]</scope>
    <source>
        <strain evidence="8">UwTKB</strain>
    </source>
</reference>
<gene>
    <name evidence="7" type="primary">ybbJ</name>
    <name evidence="7" type="ORF">TGUWTKB_6540</name>
</gene>
<dbReference type="PANTHER" id="PTHR33507">
    <property type="entry name" value="INNER MEMBRANE PROTEIN YBBJ"/>
    <property type="match status" value="1"/>
</dbReference>
<evidence type="ECO:0000256" key="1">
    <source>
        <dbReference type="ARBA" id="ARBA00004141"/>
    </source>
</evidence>
<evidence type="ECO:0000256" key="3">
    <source>
        <dbReference type="ARBA" id="ARBA00022989"/>
    </source>
</evidence>
<dbReference type="GO" id="GO:0005886">
    <property type="term" value="C:plasma membrane"/>
    <property type="evidence" value="ECO:0007669"/>
    <property type="project" value="TreeGrafter"/>
</dbReference>
<sequence>MNKLAITQFFFWDNLLLIGSFFLIIEIFIGIGYFFLIGLSLLFTGFLSYFFNINFWLHQALIFSTLLIVISLGSLQWFNFIFCKKNDNSLNQKEHQLIGLQGILSETLVNKTGRMSFGDSSWRIKSETNLLKGTLIKVIKIEGITLIVKACN</sequence>
<evidence type="ECO:0000313" key="7">
    <source>
        <dbReference type="EMBL" id="BAP58873.1"/>
    </source>
</evidence>
<comment type="subcellular location">
    <subcellularLocation>
        <location evidence="1">Membrane</location>
        <topology evidence="1">Multi-pass membrane protein</topology>
    </subcellularLocation>
</comment>